<dbReference type="Pfam" id="PF08864">
    <property type="entry name" value="UPF0302"/>
    <property type="match status" value="1"/>
</dbReference>
<dbReference type="Gene3D" id="4.10.810.10">
    <property type="entry name" value="Virus Scaffolding Protein, Chain A"/>
    <property type="match status" value="1"/>
</dbReference>
<dbReference type="Pfam" id="PF08858">
    <property type="entry name" value="IDEAL"/>
    <property type="match status" value="1"/>
</dbReference>
<name>A0A4R2RZP7_9BACL</name>
<dbReference type="InterPro" id="IPR014957">
    <property type="entry name" value="IDEAL_dom"/>
</dbReference>
<sequence>MSNSVTVSEKKQFINWFLNRYELQKKEAAWLLSYLSSDEQLLKRVHFVDHVENLPKAILMSTKCVKKPSFQFKKKKRLGTDVESAYFDIKSFPKEDIYIGLYFKDCASCPEFAAVLEVNPLEKQDLAQDQLLSLFAEMFLDHTMKEFHKKELYVQIDQSLEDRDEERFAILTAELRKLEKDMI</sequence>
<protein>
    <submittedName>
        <fullName evidence="2">Uncharacterized protein YpiB (UPF0302 family)</fullName>
    </submittedName>
</protein>
<proteinExistence type="predicted"/>
<gene>
    <name evidence="2" type="ORF">EDD57_11310</name>
</gene>
<accession>A0A4R2RZP7</accession>
<comment type="caution">
    <text evidence="2">The sequence shown here is derived from an EMBL/GenBank/DDBJ whole genome shotgun (WGS) entry which is preliminary data.</text>
</comment>
<dbReference type="InterPro" id="IPR011188">
    <property type="entry name" value="UPF0302"/>
</dbReference>
<evidence type="ECO:0000313" key="3">
    <source>
        <dbReference type="Proteomes" id="UP000294746"/>
    </source>
</evidence>
<dbReference type="Gene3D" id="3.40.1530.30">
    <property type="entry name" value="Uncharacterised family UPF0302, N-terminal domain"/>
    <property type="match status" value="1"/>
</dbReference>
<dbReference type="InterPro" id="IPR014963">
    <property type="entry name" value="UPF0302_N"/>
</dbReference>
<dbReference type="AlphaFoldDB" id="A0A4R2RZP7"/>
<dbReference type="OrthoDB" id="2155814at2"/>
<dbReference type="PIRSF" id="PIRSF007165">
    <property type="entry name" value="UCP007165"/>
    <property type="match status" value="1"/>
</dbReference>
<dbReference type="InterPro" id="IPR027393">
    <property type="entry name" value="Virus_scaffolding_prot_C"/>
</dbReference>
<dbReference type="RefSeq" id="WP_131848535.1">
    <property type="nucleotide sequence ID" value="NZ_SLXV01000013.1"/>
</dbReference>
<dbReference type="SMART" id="SM00914">
    <property type="entry name" value="IDEAL"/>
    <property type="match status" value="1"/>
</dbReference>
<dbReference type="Proteomes" id="UP000294746">
    <property type="component" value="Unassembled WGS sequence"/>
</dbReference>
<dbReference type="EMBL" id="SLXV01000013">
    <property type="protein sequence ID" value="TCP69088.1"/>
    <property type="molecule type" value="Genomic_DNA"/>
</dbReference>
<keyword evidence="3" id="KW-1185">Reference proteome</keyword>
<feature type="domain" description="IDEAL" evidence="1">
    <location>
        <begin position="139"/>
        <end position="175"/>
    </location>
</feature>
<evidence type="ECO:0000259" key="1">
    <source>
        <dbReference type="SMART" id="SM00914"/>
    </source>
</evidence>
<dbReference type="InterPro" id="IPR038091">
    <property type="entry name" value="UPF0302_N_sf"/>
</dbReference>
<evidence type="ECO:0000313" key="2">
    <source>
        <dbReference type="EMBL" id="TCP69088.1"/>
    </source>
</evidence>
<organism evidence="2 3">
    <name type="scientific">Baia soyae</name>
    <dbReference type="NCBI Taxonomy" id="1544746"/>
    <lineage>
        <taxon>Bacteria</taxon>
        <taxon>Bacillati</taxon>
        <taxon>Bacillota</taxon>
        <taxon>Bacilli</taxon>
        <taxon>Bacillales</taxon>
        <taxon>Thermoactinomycetaceae</taxon>
        <taxon>Baia</taxon>
    </lineage>
</organism>
<dbReference type="NCBIfam" id="NF002965">
    <property type="entry name" value="PRK03636.1"/>
    <property type="match status" value="1"/>
</dbReference>
<reference evidence="2 3" key="1">
    <citation type="submission" date="2019-03" db="EMBL/GenBank/DDBJ databases">
        <title>Genomic Encyclopedia of Type Strains, Phase IV (KMG-IV): sequencing the most valuable type-strain genomes for metagenomic binning, comparative biology and taxonomic classification.</title>
        <authorList>
            <person name="Goeker M."/>
        </authorList>
    </citation>
    <scope>NUCLEOTIDE SEQUENCE [LARGE SCALE GENOMIC DNA]</scope>
    <source>
        <strain evidence="2 3">DSM 46831</strain>
    </source>
</reference>